<protein>
    <submittedName>
        <fullName evidence="4">TetR/AcrR family transcriptional regulator</fullName>
    </submittedName>
</protein>
<dbReference type="SUPFAM" id="SSF46689">
    <property type="entry name" value="Homeodomain-like"/>
    <property type="match status" value="1"/>
</dbReference>
<dbReference type="RefSeq" id="WP_278156612.1">
    <property type="nucleotide sequence ID" value="NZ_CP121252.1"/>
</dbReference>
<feature type="DNA-binding region" description="H-T-H motif" evidence="2">
    <location>
        <begin position="33"/>
        <end position="52"/>
    </location>
</feature>
<name>A0ABY8H3H6_9MICC</name>
<evidence type="ECO:0000256" key="1">
    <source>
        <dbReference type="ARBA" id="ARBA00023125"/>
    </source>
</evidence>
<feature type="domain" description="HTH tetR-type" evidence="3">
    <location>
        <begin position="10"/>
        <end position="70"/>
    </location>
</feature>
<dbReference type="InterPro" id="IPR009057">
    <property type="entry name" value="Homeodomain-like_sf"/>
</dbReference>
<dbReference type="EMBL" id="CP121252">
    <property type="protein sequence ID" value="WFP15679.1"/>
    <property type="molecule type" value="Genomic_DNA"/>
</dbReference>
<organism evidence="4 5">
    <name type="scientific">Citricoccus muralis</name>
    <dbReference type="NCBI Taxonomy" id="169134"/>
    <lineage>
        <taxon>Bacteria</taxon>
        <taxon>Bacillati</taxon>
        <taxon>Actinomycetota</taxon>
        <taxon>Actinomycetes</taxon>
        <taxon>Micrococcales</taxon>
        <taxon>Micrococcaceae</taxon>
        <taxon>Citricoccus</taxon>
    </lineage>
</organism>
<reference evidence="4 5" key="1">
    <citation type="submission" date="2023-04" db="EMBL/GenBank/DDBJ databases">
        <title>Funneling lignin-derived compounds into biodiesel using alkali-halophilic Citricoccus sp. P2.</title>
        <authorList>
            <person name="Luo C.-B."/>
        </authorList>
    </citation>
    <scope>NUCLEOTIDE SEQUENCE [LARGE SCALE GENOMIC DNA]</scope>
    <source>
        <strain evidence="4 5">P2</strain>
    </source>
</reference>
<dbReference type="PROSITE" id="PS50977">
    <property type="entry name" value="HTH_TETR_2"/>
    <property type="match status" value="1"/>
</dbReference>
<evidence type="ECO:0000259" key="3">
    <source>
        <dbReference type="PROSITE" id="PS50977"/>
    </source>
</evidence>
<dbReference type="Pfam" id="PF00440">
    <property type="entry name" value="TetR_N"/>
    <property type="match status" value="1"/>
</dbReference>
<dbReference type="InterPro" id="IPR001647">
    <property type="entry name" value="HTH_TetR"/>
</dbReference>
<accession>A0ABY8H3H6</accession>
<proteinExistence type="predicted"/>
<dbReference type="Proteomes" id="UP001219037">
    <property type="component" value="Chromosome"/>
</dbReference>
<dbReference type="PANTHER" id="PTHR30055">
    <property type="entry name" value="HTH-TYPE TRANSCRIPTIONAL REGULATOR RUTR"/>
    <property type="match status" value="1"/>
</dbReference>
<evidence type="ECO:0000313" key="4">
    <source>
        <dbReference type="EMBL" id="WFP15679.1"/>
    </source>
</evidence>
<dbReference type="InterPro" id="IPR050109">
    <property type="entry name" value="HTH-type_TetR-like_transc_reg"/>
</dbReference>
<evidence type="ECO:0000313" key="5">
    <source>
        <dbReference type="Proteomes" id="UP001219037"/>
    </source>
</evidence>
<dbReference type="PRINTS" id="PR00455">
    <property type="entry name" value="HTHTETR"/>
</dbReference>
<evidence type="ECO:0000256" key="2">
    <source>
        <dbReference type="PROSITE-ProRule" id="PRU00335"/>
    </source>
</evidence>
<keyword evidence="5" id="KW-1185">Reference proteome</keyword>
<dbReference type="Gene3D" id="1.10.357.10">
    <property type="entry name" value="Tetracycline Repressor, domain 2"/>
    <property type="match status" value="1"/>
</dbReference>
<gene>
    <name evidence="4" type="ORF">P8192_09735</name>
</gene>
<dbReference type="PANTHER" id="PTHR30055:SF160">
    <property type="entry name" value="TRANSCRIPTIONAL REGULATORY PROTEIN (PROBABLY ASNC-FAMILY)-RELATED"/>
    <property type="match status" value="1"/>
</dbReference>
<keyword evidence="1 2" id="KW-0238">DNA-binding</keyword>
<dbReference type="InterPro" id="IPR023772">
    <property type="entry name" value="DNA-bd_HTH_TetR-type_CS"/>
</dbReference>
<sequence length="202" mass="23060">MPPTTRLPRAQRRRQLMDISLRVFAEKGYHAASMDDIAEAADVSKPVLYQHFTGKYELFLTLLDEQLAVVRDAMVSAMAEAETNEERVRGAVRTLFEYMAREDGAHRIVFNSGLGNDTEVRQRVDQFNDALIGQISEHVFNETYLDDEQAKVIGHAMAGTVLTAARYWASRRRSGEESPSLHIDQVTEHTFQLLWQGIWTFQ</sequence>
<dbReference type="PROSITE" id="PS01081">
    <property type="entry name" value="HTH_TETR_1"/>
    <property type="match status" value="1"/>
</dbReference>
<dbReference type="InterPro" id="IPR036271">
    <property type="entry name" value="Tet_transcr_reg_TetR-rel_C_sf"/>
</dbReference>
<dbReference type="SUPFAM" id="SSF48498">
    <property type="entry name" value="Tetracyclin repressor-like, C-terminal domain"/>
    <property type="match status" value="1"/>
</dbReference>